<dbReference type="Proteomes" id="UP001607302">
    <property type="component" value="Unassembled WGS sequence"/>
</dbReference>
<gene>
    <name evidence="2" type="ORF">V1478_012889</name>
</gene>
<proteinExistence type="predicted"/>
<feature type="transmembrane region" description="Helical" evidence="1">
    <location>
        <begin position="57"/>
        <end position="76"/>
    </location>
</feature>
<keyword evidence="1" id="KW-1133">Transmembrane helix</keyword>
<evidence type="ECO:0000256" key="1">
    <source>
        <dbReference type="SAM" id="Phobius"/>
    </source>
</evidence>
<accession>A0ABD2A997</accession>
<keyword evidence="1" id="KW-0472">Membrane</keyword>
<protein>
    <submittedName>
        <fullName evidence="2">Uncharacterized protein</fullName>
    </submittedName>
</protein>
<comment type="caution">
    <text evidence="2">The sequence shown here is derived from an EMBL/GenBank/DDBJ whole genome shotgun (WGS) entry which is preliminary data.</text>
</comment>
<name>A0ABD2A997_VESSQ</name>
<evidence type="ECO:0000313" key="2">
    <source>
        <dbReference type="EMBL" id="KAL2717189.1"/>
    </source>
</evidence>
<keyword evidence="3" id="KW-1185">Reference proteome</keyword>
<feature type="transmembrane region" description="Helical" evidence="1">
    <location>
        <begin position="12"/>
        <end position="37"/>
    </location>
</feature>
<dbReference type="EMBL" id="JAUDFV010000153">
    <property type="protein sequence ID" value="KAL2717189.1"/>
    <property type="molecule type" value="Genomic_DNA"/>
</dbReference>
<dbReference type="AlphaFoldDB" id="A0ABD2A997"/>
<reference evidence="2 3" key="1">
    <citation type="journal article" date="2024" name="Ann. Entomol. Soc. Am.">
        <title>Genomic analyses of the southern and eastern yellowjacket wasps (Hymenoptera: Vespidae) reveal evolutionary signatures of social life.</title>
        <authorList>
            <person name="Catto M.A."/>
            <person name="Caine P.B."/>
            <person name="Orr S.E."/>
            <person name="Hunt B.G."/>
            <person name="Goodisman M.A.D."/>
        </authorList>
    </citation>
    <scope>NUCLEOTIDE SEQUENCE [LARGE SCALE GENOMIC DNA]</scope>
    <source>
        <strain evidence="2">233</strain>
        <tissue evidence="2">Head and thorax</tissue>
    </source>
</reference>
<keyword evidence="1" id="KW-0812">Transmembrane</keyword>
<evidence type="ECO:0000313" key="3">
    <source>
        <dbReference type="Proteomes" id="UP001607302"/>
    </source>
</evidence>
<organism evidence="2 3">
    <name type="scientific">Vespula squamosa</name>
    <name type="common">Southern yellow jacket</name>
    <name type="synonym">Wasp</name>
    <dbReference type="NCBI Taxonomy" id="30214"/>
    <lineage>
        <taxon>Eukaryota</taxon>
        <taxon>Metazoa</taxon>
        <taxon>Ecdysozoa</taxon>
        <taxon>Arthropoda</taxon>
        <taxon>Hexapoda</taxon>
        <taxon>Insecta</taxon>
        <taxon>Pterygota</taxon>
        <taxon>Neoptera</taxon>
        <taxon>Endopterygota</taxon>
        <taxon>Hymenoptera</taxon>
        <taxon>Apocrita</taxon>
        <taxon>Aculeata</taxon>
        <taxon>Vespoidea</taxon>
        <taxon>Vespidae</taxon>
        <taxon>Vespinae</taxon>
        <taxon>Vespula</taxon>
    </lineage>
</organism>
<sequence length="129" mass="15445">MDCIKNISSRDSCFIIAILLNNMAFNIFIIYCVIVTINNTFYINKVDNNLVTYFRDIYLFTYYHLPAHLSIFQYKWNKEIDYLIEKNSWNSVIIKEKPNIYSTLRYSNYFFHKYSNASKSAIALLFNKL</sequence>